<dbReference type="InterPro" id="IPR036721">
    <property type="entry name" value="RCK_C_sf"/>
</dbReference>
<dbReference type="GO" id="GO:0005886">
    <property type="term" value="C:plasma membrane"/>
    <property type="evidence" value="ECO:0007669"/>
    <property type="project" value="InterPro"/>
</dbReference>
<evidence type="ECO:0000256" key="4">
    <source>
        <dbReference type="ARBA" id="ARBA00023027"/>
    </source>
</evidence>
<evidence type="ECO:0000256" key="1">
    <source>
        <dbReference type="ARBA" id="ARBA00022448"/>
    </source>
</evidence>
<dbReference type="EMBL" id="VSSQ01007479">
    <property type="protein sequence ID" value="MPM36044.1"/>
    <property type="molecule type" value="Genomic_DNA"/>
</dbReference>
<sequence length="448" mass="49526">MKIVIAGAGEVGSHLAKMLSNEYHDLTIIDNDETRLNRVAESADVITVFGSPTSIKTLSYAGAAKADLFIAVSPSQEQDVNLISALLAKKMGSGRVTARINNDEYLQNENKLLFTEMGIDLLFYPEKIASHEIIDLLKQTGTSEFMDFSGGKLQLIVFRLEDGAPLLDKTMSDYTGEGELQYRAVAIAREGKTIIPRSNTRFKLHDLVFVISKRTGVQEVMSYSGKNNIDVRRLMIVGGGRIGEMVAKKLENSVDYIKLIERRRERCDYLNESLNKTLVINGDARNTDLLIEEDVNDFDAFVAVTSSSETNILSCVMAKKMGVAKTIAEVENIDYIKLAEGMGVDAVINKKLITASRIFRFTLSNKVQSIKCLNGSDAEILEFIVNPNSAVTRDKVRNLDFPKEAIIGGVIRGNNSFIAVGDTEIKPYDRVVVFALPTALKKVNKFFA</sequence>
<dbReference type="PROSITE" id="PS51201">
    <property type="entry name" value="RCK_N"/>
    <property type="match status" value="2"/>
</dbReference>
<dbReference type="NCBIfam" id="NF007032">
    <property type="entry name" value="PRK09496.1-4"/>
    <property type="match status" value="1"/>
</dbReference>
<protein>
    <submittedName>
        <fullName evidence="8">Trk system potassium uptake protein TrkA</fullName>
    </submittedName>
</protein>
<dbReference type="InterPro" id="IPR006037">
    <property type="entry name" value="RCK_C"/>
</dbReference>
<dbReference type="GO" id="GO:0015079">
    <property type="term" value="F:potassium ion transmembrane transporter activity"/>
    <property type="evidence" value="ECO:0007669"/>
    <property type="project" value="InterPro"/>
</dbReference>
<evidence type="ECO:0000256" key="5">
    <source>
        <dbReference type="ARBA" id="ARBA00023065"/>
    </source>
</evidence>
<dbReference type="PANTHER" id="PTHR43833">
    <property type="entry name" value="POTASSIUM CHANNEL PROTEIN 2-RELATED-RELATED"/>
    <property type="match status" value="1"/>
</dbReference>
<keyword evidence="3" id="KW-0630">Potassium</keyword>
<dbReference type="InterPro" id="IPR006036">
    <property type="entry name" value="K_uptake_TrkA"/>
</dbReference>
<evidence type="ECO:0000259" key="7">
    <source>
        <dbReference type="PROSITE" id="PS51202"/>
    </source>
</evidence>
<feature type="domain" description="RCK C-terminal" evidence="7">
    <location>
        <begin position="368"/>
        <end position="448"/>
    </location>
</feature>
<feature type="domain" description="RCK C-terminal" evidence="7">
    <location>
        <begin position="143"/>
        <end position="226"/>
    </location>
</feature>
<name>A0A644ZDS2_9ZZZZ</name>
<proteinExistence type="predicted"/>
<keyword evidence="5" id="KW-0406">Ion transport</keyword>
<organism evidence="8">
    <name type="scientific">bioreactor metagenome</name>
    <dbReference type="NCBI Taxonomy" id="1076179"/>
    <lineage>
        <taxon>unclassified sequences</taxon>
        <taxon>metagenomes</taxon>
        <taxon>ecological metagenomes</taxon>
    </lineage>
</organism>
<evidence type="ECO:0000256" key="2">
    <source>
        <dbReference type="ARBA" id="ARBA00022538"/>
    </source>
</evidence>
<evidence type="ECO:0000259" key="6">
    <source>
        <dbReference type="PROSITE" id="PS51201"/>
    </source>
</evidence>
<feature type="domain" description="RCK N-terminal" evidence="6">
    <location>
        <begin position="1"/>
        <end position="123"/>
    </location>
</feature>
<comment type="caution">
    <text evidence="8">The sequence shown here is derived from an EMBL/GenBank/DDBJ whole genome shotgun (WGS) entry which is preliminary data.</text>
</comment>
<dbReference type="InterPro" id="IPR050721">
    <property type="entry name" value="Trk_Ktr_HKT_K-transport"/>
</dbReference>
<dbReference type="InterPro" id="IPR036291">
    <property type="entry name" value="NAD(P)-bd_dom_sf"/>
</dbReference>
<dbReference type="InterPro" id="IPR003148">
    <property type="entry name" value="RCK_N"/>
</dbReference>
<dbReference type="NCBIfam" id="NF007038">
    <property type="entry name" value="PRK09496.2-6"/>
    <property type="match status" value="1"/>
</dbReference>
<dbReference type="Gene3D" id="3.40.50.720">
    <property type="entry name" value="NAD(P)-binding Rossmann-like Domain"/>
    <property type="match status" value="2"/>
</dbReference>
<accession>A0A644ZDS2</accession>
<dbReference type="AlphaFoldDB" id="A0A644ZDS2"/>
<evidence type="ECO:0000313" key="8">
    <source>
        <dbReference type="EMBL" id="MPM36044.1"/>
    </source>
</evidence>
<feature type="domain" description="RCK N-terminal" evidence="6">
    <location>
        <begin position="231"/>
        <end position="348"/>
    </location>
</feature>
<keyword evidence="1" id="KW-0813">Transport</keyword>
<dbReference type="SUPFAM" id="SSF51735">
    <property type="entry name" value="NAD(P)-binding Rossmann-fold domains"/>
    <property type="match status" value="2"/>
</dbReference>
<dbReference type="PRINTS" id="PR00335">
    <property type="entry name" value="KUPTAKETRKA"/>
</dbReference>
<dbReference type="NCBIfam" id="NF007039">
    <property type="entry name" value="PRK09496.3-2"/>
    <property type="match status" value="1"/>
</dbReference>
<reference evidence="8" key="1">
    <citation type="submission" date="2019-08" db="EMBL/GenBank/DDBJ databases">
        <authorList>
            <person name="Kucharzyk K."/>
            <person name="Murdoch R.W."/>
            <person name="Higgins S."/>
            <person name="Loffler F."/>
        </authorList>
    </citation>
    <scope>NUCLEOTIDE SEQUENCE</scope>
</reference>
<gene>
    <name evidence="8" type="primary">trkA_27</name>
    <name evidence="8" type="ORF">SDC9_82639</name>
</gene>
<evidence type="ECO:0000256" key="3">
    <source>
        <dbReference type="ARBA" id="ARBA00022958"/>
    </source>
</evidence>
<dbReference type="Gene3D" id="3.30.70.1450">
    <property type="entry name" value="Regulator of K+ conductance, C-terminal domain"/>
    <property type="match status" value="2"/>
</dbReference>
<dbReference type="Pfam" id="PF02254">
    <property type="entry name" value="TrkA_N"/>
    <property type="match status" value="2"/>
</dbReference>
<dbReference type="PROSITE" id="PS51202">
    <property type="entry name" value="RCK_C"/>
    <property type="match status" value="2"/>
</dbReference>
<dbReference type="SUPFAM" id="SSF116726">
    <property type="entry name" value="TrkA C-terminal domain-like"/>
    <property type="match status" value="2"/>
</dbReference>
<dbReference type="NCBIfam" id="NF007031">
    <property type="entry name" value="PRK09496.1-2"/>
    <property type="match status" value="1"/>
</dbReference>
<dbReference type="PANTHER" id="PTHR43833:SF5">
    <property type="entry name" value="TRK SYSTEM POTASSIUM UPTAKE PROTEIN TRKA"/>
    <property type="match status" value="1"/>
</dbReference>
<keyword evidence="2" id="KW-0633">Potassium transport</keyword>
<dbReference type="Pfam" id="PF02080">
    <property type="entry name" value="TrkA_C"/>
    <property type="match status" value="2"/>
</dbReference>
<keyword evidence="4" id="KW-0520">NAD</keyword>